<dbReference type="Proteomes" id="UP000011131">
    <property type="component" value="Chromosome"/>
</dbReference>
<protein>
    <recommendedName>
        <fullName evidence="2">Fungal lipase-type domain-containing protein</fullName>
    </recommendedName>
</protein>
<dbReference type="KEGG" id="msd:MYSTI_04019"/>
<feature type="region of interest" description="Disordered" evidence="1">
    <location>
        <begin position="404"/>
        <end position="424"/>
    </location>
</feature>
<keyword evidence="4" id="KW-1185">Reference proteome</keyword>
<dbReference type="EMBL" id="CP004025">
    <property type="protein sequence ID" value="AGC45320.1"/>
    <property type="molecule type" value="Genomic_DNA"/>
</dbReference>
<organism evidence="3 4">
    <name type="scientific">Myxococcus stipitatus (strain DSM 14675 / JCM 12634 / Mx s8)</name>
    <dbReference type="NCBI Taxonomy" id="1278073"/>
    <lineage>
        <taxon>Bacteria</taxon>
        <taxon>Pseudomonadati</taxon>
        <taxon>Myxococcota</taxon>
        <taxon>Myxococcia</taxon>
        <taxon>Myxococcales</taxon>
        <taxon>Cystobacterineae</taxon>
        <taxon>Myxococcaceae</taxon>
        <taxon>Myxococcus</taxon>
    </lineage>
</organism>
<dbReference type="Pfam" id="PF01764">
    <property type="entry name" value="Lipase_3"/>
    <property type="match status" value="1"/>
</dbReference>
<evidence type="ECO:0000313" key="3">
    <source>
        <dbReference type="EMBL" id="AGC45320.1"/>
    </source>
</evidence>
<evidence type="ECO:0000259" key="2">
    <source>
        <dbReference type="Pfam" id="PF01764"/>
    </source>
</evidence>
<feature type="compositionally biased region" description="Basic and acidic residues" evidence="1">
    <location>
        <begin position="413"/>
        <end position="424"/>
    </location>
</feature>
<evidence type="ECO:0000256" key="1">
    <source>
        <dbReference type="SAM" id="MobiDB-lite"/>
    </source>
</evidence>
<dbReference type="eggNOG" id="COG3675">
    <property type="taxonomic scope" value="Bacteria"/>
</dbReference>
<dbReference type="PATRIC" id="fig|1278073.3.peg.4091"/>
<dbReference type="Gene3D" id="3.40.50.1820">
    <property type="entry name" value="alpha/beta hydrolase"/>
    <property type="match status" value="1"/>
</dbReference>
<dbReference type="GO" id="GO:0006629">
    <property type="term" value="P:lipid metabolic process"/>
    <property type="evidence" value="ECO:0007669"/>
    <property type="project" value="InterPro"/>
</dbReference>
<dbReference type="HOGENOM" id="CLU_056350_1_0_7"/>
<reference evidence="3 4" key="1">
    <citation type="journal article" date="2013" name="Genome Announc.">
        <title>Complete genome sequence of Myxococcus stipitatus strain DSM 14675, a fruiting myxobacterium.</title>
        <authorList>
            <person name="Huntley S."/>
            <person name="Kneip S."/>
            <person name="Treuner-Lange A."/>
            <person name="Sogaard-Andersen L."/>
        </authorList>
    </citation>
    <scope>NUCLEOTIDE SEQUENCE [LARGE SCALE GENOMIC DNA]</scope>
    <source>
        <strain evidence="4">DSM 14675 / JCM 12634 / Mx s8</strain>
    </source>
</reference>
<proteinExistence type="predicted"/>
<sequence>MAERSFKPRVPTIQGEGIHMKVVQPLNTGGSYNNTQTAYQLSRFSGLGDNQTGTAASIAKVLGPIIDKALNQNTQTLGVWVRVWGPCVYQATQDCSGKGRVSNVADNVMYVAHNAQANCYFVGVAGTNGKVDPDHNWYDTDCLDNNVSTLVPFPSGITPTNSTSPGGPSAGNVSLGAAMGTTNLLNMQDPVTGHTLQWLLNAMKSTSATLIFAGHSLGGSLCPTLARWLFTGFNDLQAWKAVYVFPTAAPSTGDQGFVNGFSTVFPPTSITGVSPSGYWNQVIWNEYDVVPHGWTNLMNVQPYNPQNDVVWDYVKNTSIQTLYGPLTGLWGLDANLTYDAINAKYQLPPTPNPYVRLQAQMFTPSPLPPQPSTFSDFMNIVGAQHINAYDAHFGVPATVAPPRVDMVSPGPDVEARPENMRSTA</sequence>
<dbReference type="SUPFAM" id="SSF53474">
    <property type="entry name" value="alpha/beta-Hydrolases"/>
    <property type="match status" value="1"/>
</dbReference>
<dbReference type="InterPro" id="IPR029058">
    <property type="entry name" value="AB_hydrolase_fold"/>
</dbReference>
<feature type="domain" description="Fungal lipase-type" evidence="2">
    <location>
        <begin position="194"/>
        <end position="266"/>
    </location>
</feature>
<accession>L7UBP1</accession>
<dbReference type="OrthoDB" id="5522031at2"/>
<evidence type="ECO:0000313" key="4">
    <source>
        <dbReference type="Proteomes" id="UP000011131"/>
    </source>
</evidence>
<dbReference type="InterPro" id="IPR002921">
    <property type="entry name" value="Fungal_lipase-type"/>
</dbReference>
<gene>
    <name evidence="3" type="ordered locus">MYSTI_04019</name>
</gene>
<name>L7UBP1_MYXSD</name>
<dbReference type="STRING" id="1278073.MYSTI_04019"/>
<dbReference type="AlphaFoldDB" id="L7UBP1"/>